<feature type="domain" description="Glycosyl transferase family 1" evidence="1">
    <location>
        <begin position="218"/>
        <end position="379"/>
    </location>
</feature>
<accession>A0A975BDE8</accession>
<dbReference type="Pfam" id="PF13439">
    <property type="entry name" value="Glyco_transf_4"/>
    <property type="match status" value="1"/>
</dbReference>
<name>A0A975BDE8_9BACT</name>
<evidence type="ECO:0000313" key="4">
    <source>
        <dbReference type="Proteomes" id="UP000663720"/>
    </source>
</evidence>
<keyword evidence="4" id="KW-1185">Reference proteome</keyword>
<dbReference type="PANTHER" id="PTHR12526:SF630">
    <property type="entry name" value="GLYCOSYLTRANSFERASE"/>
    <property type="match status" value="1"/>
</dbReference>
<dbReference type="GO" id="GO:0016757">
    <property type="term" value="F:glycosyltransferase activity"/>
    <property type="evidence" value="ECO:0007669"/>
    <property type="project" value="InterPro"/>
</dbReference>
<feature type="domain" description="Glycosyltransferase subfamily 4-like N-terminal" evidence="2">
    <location>
        <begin position="97"/>
        <end position="208"/>
    </location>
</feature>
<dbReference type="Proteomes" id="UP000663720">
    <property type="component" value="Chromosome"/>
</dbReference>
<dbReference type="InterPro" id="IPR001296">
    <property type="entry name" value="Glyco_trans_1"/>
</dbReference>
<dbReference type="SUPFAM" id="SSF53756">
    <property type="entry name" value="UDP-Glycosyltransferase/glycogen phosphorylase"/>
    <property type="match status" value="1"/>
</dbReference>
<dbReference type="EMBL" id="CP061799">
    <property type="protein sequence ID" value="QTA83316.1"/>
    <property type="molecule type" value="Genomic_DNA"/>
</dbReference>
<dbReference type="Gene3D" id="3.40.50.2000">
    <property type="entry name" value="Glycogen Phosphorylase B"/>
    <property type="match status" value="2"/>
</dbReference>
<dbReference type="Pfam" id="PF00534">
    <property type="entry name" value="Glycos_transf_1"/>
    <property type="match status" value="1"/>
</dbReference>
<dbReference type="AlphaFoldDB" id="A0A975BDE8"/>
<proteinExistence type="predicted"/>
<dbReference type="PANTHER" id="PTHR12526">
    <property type="entry name" value="GLYCOSYLTRANSFERASE"/>
    <property type="match status" value="1"/>
</dbReference>
<dbReference type="CDD" id="cd03801">
    <property type="entry name" value="GT4_PimA-like"/>
    <property type="match status" value="1"/>
</dbReference>
<organism evidence="3 4">
    <name type="scientific">Desulfonema limicola</name>
    <dbReference type="NCBI Taxonomy" id="45656"/>
    <lineage>
        <taxon>Bacteria</taxon>
        <taxon>Pseudomonadati</taxon>
        <taxon>Thermodesulfobacteriota</taxon>
        <taxon>Desulfobacteria</taxon>
        <taxon>Desulfobacterales</taxon>
        <taxon>Desulfococcaceae</taxon>
        <taxon>Desulfonema</taxon>
    </lineage>
</organism>
<reference evidence="3" key="1">
    <citation type="journal article" date="2021" name="Microb. Physiol.">
        <title>Proteogenomic Insights into the Physiology of Marine, Sulfate-Reducing, Filamentous Desulfonema limicola and Desulfonema magnum.</title>
        <authorList>
            <person name="Schnaars V."/>
            <person name="Wohlbrand L."/>
            <person name="Scheve S."/>
            <person name="Hinrichs C."/>
            <person name="Reinhardt R."/>
            <person name="Rabus R."/>
        </authorList>
    </citation>
    <scope>NUCLEOTIDE SEQUENCE</scope>
    <source>
        <strain evidence="3">5ac10</strain>
    </source>
</reference>
<sequence length="413" mass="46413">MTVIAYFFSTFPALSTTFLQREVRTLQDMGVKPLLAANRSPETGAFHPEDKDLKDQTFYLNPVSPVKYLKSNLRLFIKYPKNYIKGIKLALALKDNYPRQRLRNLARLAGAAFLAEHLMKNKVTHVHVHFAFGAAGVAILLEALTNIPYSLSIHGSDVLLPQPLIKEKLKRARFIISNCNFHINNLKAKYSFLYNKPFYLVPLGINTKTGLWSKAGENISAPELRILNVARLDPVKAHDILINACELLEKKGIAFNCRIVGHGPLMNKLNKMIIEKKLEKKIELMGPKYEAEVVSLFQWSDVMVLSSLSEGTPMTVIEAMTMGRAVIAPDMTGLPEMVKNLETGYLFNRGSASDLADKLAVLAENPEIRAEFGKAGRKRAEKLFNHQVNVKKLKDAFTKEIPGFAQQPEDFLF</sequence>
<protein>
    <submittedName>
        <fullName evidence="3">Glycosyltransferase, family I</fullName>
    </submittedName>
</protein>
<dbReference type="KEGG" id="dli:dnl_57160"/>
<evidence type="ECO:0000313" key="3">
    <source>
        <dbReference type="EMBL" id="QTA83316.1"/>
    </source>
</evidence>
<gene>
    <name evidence="3" type="ORF">dnl_57160</name>
</gene>
<evidence type="ECO:0000259" key="1">
    <source>
        <dbReference type="Pfam" id="PF00534"/>
    </source>
</evidence>
<evidence type="ECO:0000259" key="2">
    <source>
        <dbReference type="Pfam" id="PF13439"/>
    </source>
</evidence>
<dbReference type="RefSeq" id="WP_207689158.1">
    <property type="nucleotide sequence ID" value="NZ_CP061799.1"/>
</dbReference>
<dbReference type="InterPro" id="IPR028098">
    <property type="entry name" value="Glyco_trans_4-like_N"/>
</dbReference>